<sequence length="52" mass="5206">MRVLAIATLVISAVVGASAECWTLTSGTIVCPPIKANLTSGCVELLSGSVVC</sequence>
<evidence type="ECO:0000313" key="3">
    <source>
        <dbReference type="Proteomes" id="UP000077266"/>
    </source>
</evidence>
<dbReference type="OrthoDB" id="10406574at2759"/>
<feature type="chain" id="PRO_5007859058" evidence="1">
    <location>
        <begin position="20"/>
        <end position="52"/>
    </location>
</feature>
<accession>A0A165I528</accession>
<dbReference type="AlphaFoldDB" id="A0A165I528"/>
<protein>
    <submittedName>
        <fullName evidence="2">Uncharacterized protein</fullName>
    </submittedName>
</protein>
<gene>
    <name evidence="2" type="ORF">EXIGLDRAFT_717767</name>
</gene>
<organism evidence="2 3">
    <name type="scientific">Exidia glandulosa HHB12029</name>
    <dbReference type="NCBI Taxonomy" id="1314781"/>
    <lineage>
        <taxon>Eukaryota</taxon>
        <taxon>Fungi</taxon>
        <taxon>Dikarya</taxon>
        <taxon>Basidiomycota</taxon>
        <taxon>Agaricomycotina</taxon>
        <taxon>Agaricomycetes</taxon>
        <taxon>Auriculariales</taxon>
        <taxon>Exidiaceae</taxon>
        <taxon>Exidia</taxon>
    </lineage>
</organism>
<proteinExistence type="predicted"/>
<feature type="signal peptide" evidence="1">
    <location>
        <begin position="1"/>
        <end position="19"/>
    </location>
</feature>
<dbReference type="InParanoid" id="A0A165I528"/>
<reference evidence="2 3" key="1">
    <citation type="journal article" date="2016" name="Mol. Biol. Evol.">
        <title>Comparative Genomics of Early-Diverging Mushroom-Forming Fungi Provides Insights into the Origins of Lignocellulose Decay Capabilities.</title>
        <authorList>
            <person name="Nagy L.G."/>
            <person name="Riley R."/>
            <person name="Tritt A."/>
            <person name="Adam C."/>
            <person name="Daum C."/>
            <person name="Floudas D."/>
            <person name="Sun H."/>
            <person name="Yadav J.S."/>
            <person name="Pangilinan J."/>
            <person name="Larsson K.H."/>
            <person name="Matsuura K."/>
            <person name="Barry K."/>
            <person name="Labutti K."/>
            <person name="Kuo R."/>
            <person name="Ohm R.A."/>
            <person name="Bhattacharya S.S."/>
            <person name="Shirouzu T."/>
            <person name="Yoshinaga Y."/>
            <person name="Martin F.M."/>
            <person name="Grigoriev I.V."/>
            <person name="Hibbett D.S."/>
        </authorList>
    </citation>
    <scope>NUCLEOTIDE SEQUENCE [LARGE SCALE GENOMIC DNA]</scope>
    <source>
        <strain evidence="2 3">HHB12029</strain>
    </source>
</reference>
<evidence type="ECO:0000256" key="1">
    <source>
        <dbReference type="SAM" id="SignalP"/>
    </source>
</evidence>
<evidence type="ECO:0000313" key="2">
    <source>
        <dbReference type="EMBL" id="KZV92908.1"/>
    </source>
</evidence>
<keyword evidence="1" id="KW-0732">Signal</keyword>
<dbReference type="Proteomes" id="UP000077266">
    <property type="component" value="Unassembled WGS sequence"/>
</dbReference>
<keyword evidence="3" id="KW-1185">Reference proteome</keyword>
<name>A0A165I528_EXIGL</name>
<dbReference type="EMBL" id="KV425999">
    <property type="protein sequence ID" value="KZV92908.1"/>
    <property type="molecule type" value="Genomic_DNA"/>
</dbReference>